<evidence type="ECO:0000313" key="11">
    <source>
        <dbReference type="Proteomes" id="UP000318578"/>
    </source>
</evidence>
<evidence type="ECO:0000259" key="9">
    <source>
        <dbReference type="PROSITE" id="PS50928"/>
    </source>
</evidence>
<dbReference type="PROSITE" id="PS50928">
    <property type="entry name" value="ABC_TM1"/>
    <property type="match status" value="1"/>
</dbReference>
<keyword evidence="5 7" id="KW-1133">Transmembrane helix</keyword>
<evidence type="ECO:0000256" key="6">
    <source>
        <dbReference type="ARBA" id="ARBA00023136"/>
    </source>
</evidence>
<keyword evidence="11" id="KW-1185">Reference proteome</keyword>
<evidence type="ECO:0000256" key="4">
    <source>
        <dbReference type="ARBA" id="ARBA00022692"/>
    </source>
</evidence>
<keyword evidence="2 7" id="KW-0813">Transport</keyword>
<sequence length="313" mass="33355">MTAHTLPAKTVPAVDDSRPARRRGNRSGWLFASPALLVLVALTVVPTLYLLVSSFRRVELFGGQSEFVGLSNFAAVLTDPEILSSLLATLVFVVVAVSLEMVLGLGLAIPLSAKVRGSGPAAALMLLPFAVAPAVSALLFRQLVNPNYGWVDHYLGALGVIPADLDWLGRPATAWLTVLGLDVWQWTPFVALILMAGLQSLSPEPLEAAAIDGASRWQAFRHVTLPMLTPFLGIALVLRTIQAVKTFDSFQVLTRGGPGDSTEIVNLAIYRVALQSFRIGAAAAVGLLLLVLLLALTPVLLRLVGRRGDNEEA</sequence>
<dbReference type="SUPFAM" id="SSF161098">
    <property type="entry name" value="MetI-like"/>
    <property type="match status" value="1"/>
</dbReference>
<dbReference type="InterPro" id="IPR035906">
    <property type="entry name" value="MetI-like_sf"/>
</dbReference>
<evidence type="ECO:0000256" key="2">
    <source>
        <dbReference type="ARBA" id="ARBA00022448"/>
    </source>
</evidence>
<name>A0A558AJC3_9PSEU</name>
<dbReference type="Pfam" id="PF00528">
    <property type="entry name" value="BPD_transp_1"/>
    <property type="match status" value="1"/>
</dbReference>
<evidence type="ECO:0000256" key="1">
    <source>
        <dbReference type="ARBA" id="ARBA00004651"/>
    </source>
</evidence>
<comment type="similarity">
    <text evidence="7">Belongs to the binding-protein-dependent transport system permease family.</text>
</comment>
<evidence type="ECO:0000313" key="10">
    <source>
        <dbReference type="EMBL" id="TVT24301.1"/>
    </source>
</evidence>
<dbReference type="RefSeq" id="WP_144635413.1">
    <property type="nucleotide sequence ID" value="NZ_BNAX01000016.1"/>
</dbReference>
<feature type="transmembrane region" description="Helical" evidence="7">
    <location>
        <begin position="183"/>
        <end position="202"/>
    </location>
</feature>
<evidence type="ECO:0000256" key="7">
    <source>
        <dbReference type="RuleBase" id="RU363032"/>
    </source>
</evidence>
<keyword evidence="6 7" id="KW-0472">Membrane</keyword>
<dbReference type="InterPro" id="IPR000515">
    <property type="entry name" value="MetI-like"/>
</dbReference>
<dbReference type="GO" id="GO:0005886">
    <property type="term" value="C:plasma membrane"/>
    <property type="evidence" value="ECO:0007669"/>
    <property type="project" value="UniProtKB-SubCell"/>
</dbReference>
<dbReference type="Proteomes" id="UP000318578">
    <property type="component" value="Unassembled WGS sequence"/>
</dbReference>
<feature type="domain" description="ABC transmembrane type-1" evidence="9">
    <location>
        <begin position="86"/>
        <end position="300"/>
    </location>
</feature>
<gene>
    <name evidence="10" type="ORF">FNH06_06970</name>
</gene>
<feature type="transmembrane region" description="Helical" evidence="7">
    <location>
        <begin position="223"/>
        <end position="241"/>
    </location>
</feature>
<protein>
    <submittedName>
        <fullName evidence="10">Sugar ABC transporter permease</fullName>
    </submittedName>
</protein>
<evidence type="ECO:0000256" key="8">
    <source>
        <dbReference type="SAM" id="MobiDB-lite"/>
    </source>
</evidence>
<dbReference type="PANTHER" id="PTHR43005">
    <property type="entry name" value="BLR7065 PROTEIN"/>
    <property type="match status" value="1"/>
</dbReference>
<feature type="transmembrane region" description="Helical" evidence="7">
    <location>
        <begin position="28"/>
        <end position="52"/>
    </location>
</feature>
<dbReference type="CDD" id="cd06261">
    <property type="entry name" value="TM_PBP2"/>
    <property type="match status" value="1"/>
</dbReference>
<dbReference type="GO" id="GO:0055085">
    <property type="term" value="P:transmembrane transport"/>
    <property type="evidence" value="ECO:0007669"/>
    <property type="project" value="InterPro"/>
</dbReference>
<feature type="region of interest" description="Disordered" evidence="8">
    <location>
        <begin position="1"/>
        <end position="22"/>
    </location>
</feature>
<keyword evidence="4 7" id="KW-0812">Transmembrane</keyword>
<keyword evidence="3" id="KW-1003">Cell membrane</keyword>
<dbReference type="OrthoDB" id="9804439at2"/>
<dbReference type="PANTHER" id="PTHR43005:SF1">
    <property type="entry name" value="SPERMIDINE_PUTRESCINE TRANSPORT SYSTEM PERMEASE PROTEIN"/>
    <property type="match status" value="1"/>
</dbReference>
<comment type="caution">
    <text evidence="10">The sequence shown here is derived from an EMBL/GenBank/DDBJ whole genome shotgun (WGS) entry which is preliminary data.</text>
</comment>
<proteinExistence type="inferred from homology"/>
<feature type="transmembrane region" description="Helical" evidence="7">
    <location>
        <begin position="121"/>
        <end position="140"/>
    </location>
</feature>
<feature type="transmembrane region" description="Helical" evidence="7">
    <location>
        <begin position="86"/>
        <end position="109"/>
    </location>
</feature>
<evidence type="ECO:0000256" key="3">
    <source>
        <dbReference type="ARBA" id="ARBA00022475"/>
    </source>
</evidence>
<organism evidence="10 11">
    <name type="scientific">Amycolatopsis acidiphila</name>
    <dbReference type="NCBI Taxonomy" id="715473"/>
    <lineage>
        <taxon>Bacteria</taxon>
        <taxon>Bacillati</taxon>
        <taxon>Actinomycetota</taxon>
        <taxon>Actinomycetes</taxon>
        <taxon>Pseudonocardiales</taxon>
        <taxon>Pseudonocardiaceae</taxon>
        <taxon>Amycolatopsis</taxon>
    </lineage>
</organism>
<dbReference type="AlphaFoldDB" id="A0A558AJC3"/>
<reference evidence="10 11" key="1">
    <citation type="submission" date="2019-07" db="EMBL/GenBank/DDBJ databases">
        <title>New species of Amycolatopsis and Streptomyces.</title>
        <authorList>
            <person name="Duangmal K."/>
            <person name="Teo W.F.A."/>
            <person name="Lipun K."/>
        </authorList>
    </citation>
    <scope>NUCLEOTIDE SEQUENCE [LARGE SCALE GENOMIC DNA]</scope>
    <source>
        <strain evidence="10 11">JCM 30562</strain>
    </source>
</reference>
<dbReference type="Gene3D" id="1.10.3720.10">
    <property type="entry name" value="MetI-like"/>
    <property type="match status" value="1"/>
</dbReference>
<feature type="transmembrane region" description="Helical" evidence="7">
    <location>
        <begin position="279"/>
        <end position="301"/>
    </location>
</feature>
<dbReference type="EMBL" id="VJZA01000007">
    <property type="protein sequence ID" value="TVT24301.1"/>
    <property type="molecule type" value="Genomic_DNA"/>
</dbReference>
<evidence type="ECO:0000256" key="5">
    <source>
        <dbReference type="ARBA" id="ARBA00022989"/>
    </source>
</evidence>
<accession>A0A558AJC3</accession>
<comment type="subcellular location">
    <subcellularLocation>
        <location evidence="1 7">Cell membrane</location>
        <topology evidence="1 7">Multi-pass membrane protein</topology>
    </subcellularLocation>
</comment>